<protein>
    <submittedName>
        <fullName evidence="3">Sugar lactone lactonase YvrE</fullName>
    </submittedName>
</protein>
<dbReference type="SUPFAM" id="SSF101898">
    <property type="entry name" value="NHL repeat"/>
    <property type="match status" value="1"/>
</dbReference>
<comment type="caution">
    <text evidence="3">The sequence shown here is derived from an EMBL/GenBank/DDBJ whole genome shotgun (WGS) entry which is preliminary data.</text>
</comment>
<name>A0A852RH15_9ACTN</name>
<proteinExistence type="predicted"/>
<dbReference type="Gene3D" id="2.120.10.30">
    <property type="entry name" value="TolB, C-terminal domain"/>
    <property type="match status" value="2"/>
</dbReference>
<accession>A0A852RH15</accession>
<feature type="repeat" description="NHL" evidence="2">
    <location>
        <begin position="172"/>
        <end position="211"/>
    </location>
</feature>
<dbReference type="RefSeq" id="WP_179728814.1">
    <property type="nucleotide sequence ID" value="NZ_BAABEF010000001.1"/>
</dbReference>
<evidence type="ECO:0000256" key="1">
    <source>
        <dbReference type="ARBA" id="ARBA00022737"/>
    </source>
</evidence>
<dbReference type="PANTHER" id="PTHR24104:SF25">
    <property type="entry name" value="PROTEIN LIN-41"/>
    <property type="match status" value="1"/>
</dbReference>
<keyword evidence="4" id="KW-1185">Reference proteome</keyword>
<dbReference type="AlphaFoldDB" id="A0A852RH15"/>
<keyword evidence="1" id="KW-0677">Repeat</keyword>
<dbReference type="Pfam" id="PF01436">
    <property type="entry name" value="NHL"/>
    <property type="match status" value="1"/>
</dbReference>
<feature type="repeat" description="NHL" evidence="2">
    <location>
        <begin position="219"/>
        <end position="263"/>
    </location>
</feature>
<reference evidence="3 4" key="1">
    <citation type="submission" date="2020-07" db="EMBL/GenBank/DDBJ databases">
        <title>Sequencing the genomes of 1000 actinobacteria strains.</title>
        <authorList>
            <person name="Klenk H.-P."/>
        </authorList>
    </citation>
    <scope>NUCLEOTIDE SEQUENCE [LARGE SCALE GENOMIC DNA]</scope>
    <source>
        <strain evidence="3 4">DSM 19082</strain>
    </source>
</reference>
<gene>
    <name evidence="3" type="ORF">BJ958_004213</name>
</gene>
<dbReference type="EMBL" id="JACCBF010000001">
    <property type="protein sequence ID" value="NYD32667.1"/>
    <property type="molecule type" value="Genomic_DNA"/>
</dbReference>
<dbReference type="PANTHER" id="PTHR24104">
    <property type="entry name" value="E3 UBIQUITIN-PROTEIN LIGASE NHLRC1-RELATED"/>
    <property type="match status" value="1"/>
</dbReference>
<dbReference type="CDD" id="cd05819">
    <property type="entry name" value="NHL"/>
    <property type="match status" value="1"/>
</dbReference>
<dbReference type="Proteomes" id="UP000582231">
    <property type="component" value="Unassembled WGS sequence"/>
</dbReference>
<evidence type="ECO:0000313" key="3">
    <source>
        <dbReference type="EMBL" id="NYD32667.1"/>
    </source>
</evidence>
<sequence>MHFNGTNARSPRRRVTAFVVAGATALGLAVIGVPAPGSAVTPGQGYQPVRQFVVDGDNDIAVNATTGDVYVTDSVFERVKRYSPSGALLASVDVAEADGIDVGPQGHLYLADEDGVTVFTPDLSQRAYFPVENIGVTDVAVNPTTGDVYVTDVVDDEVIRYSATGTFLGRWGGPGSGDGQLDNPQSIAVAPGGDVYVGERWNNRVSRFSATGVFLGKWGQLGTTPGSFHWPRGLATDSQGNVYVADYADGAAQGGRVQVFTGAGGYLTSIGAFNAAPFGSFGPRDVDVDAAGRVHVIAHAPSLGNAVTTFAPFVPAAGTGTATVVKPNGALKLQGKRIRITVKCATAAACTGVATVTVKGTSITKPKGYSIPAGKKKVITVKATKKGLKVLRKKAVTKALVTVHGGQRMVKIRR</sequence>
<dbReference type="InterPro" id="IPR011042">
    <property type="entry name" value="6-blade_b-propeller_TolB-like"/>
</dbReference>
<dbReference type="GO" id="GO:0008270">
    <property type="term" value="F:zinc ion binding"/>
    <property type="evidence" value="ECO:0007669"/>
    <property type="project" value="UniProtKB-KW"/>
</dbReference>
<organism evidence="3 4">
    <name type="scientific">Nocardioides kongjuensis</name>
    <dbReference type="NCBI Taxonomy" id="349522"/>
    <lineage>
        <taxon>Bacteria</taxon>
        <taxon>Bacillati</taxon>
        <taxon>Actinomycetota</taxon>
        <taxon>Actinomycetes</taxon>
        <taxon>Propionibacteriales</taxon>
        <taxon>Nocardioidaceae</taxon>
        <taxon>Nocardioides</taxon>
    </lineage>
</organism>
<dbReference type="InterPro" id="IPR050952">
    <property type="entry name" value="TRIM-NHL_E3_ligases"/>
</dbReference>
<dbReference type="InterPro" id="IPR001258">
    <property type="entry name" value="NHL_repeat"/>
</dbReference>
<dbReference type="PROSITE" id="PS51125">
    <property type="entry name" value="NHL"/>
    <property type="match status" value="2"/>
</dbReference>
<evidence type="ECO:0000256" key="2">
    <source>
        <dbReference type="PROSITE-ProRule" id="PRU00504"/>
    </source>
</evidence>
<evidence type="ECO:0000313" key="4">
    <source>
        <dbReference type="Proteomes" id="UP000582231"/>
    </source>
</evidence>